<dbReference type="Pfam" id="PF00048">
    <property type="entry name" value="IL8"/>
    <property type="match status" value="1"/>
</dbReference>
<dbReference type="EMBL" id="VZRL01004627">
    <property type="protein sequence ID" value="NWV25587.1"/>
    <property type="molecule type" value="Genomic_DNA"/>
</dbReference>
<reference evidence="7 8" key="1">
    <citation type="submission" date="2019-09" db="EMBL/GenBank/DDBJ databases">
        <title>Bird 10,000 Genomes (B10K) Project - Family phase.</title>
        <authorList>
            <person name="Zhang G."/>
        </authorList>
    </citation>
    <scope>NUCLEOTIDE SEQUENCE [LARGE SCALE GENOMIC DNA]</scope>
    <source>
        <strain evidence="7">B10K-DU-029-52</strain>
    </source>
</reference>
<dbReference type="GO" id="GO:0005615">
    <property type="term" value="C:extracellular space"/>
    <property type="evidence" value="ECO:0007669"/>
    <property type="project" value="UniProtKB-KW"/>
</dbReference>
<comment type="caution">
    <text evidence="7">The sequence shown here is derived from an EMBL/GenBank/DDBJ whole genome shotgun (WGS) entry which is preliminary data.</text>
</comment>
<evidence type="ECO:0000256" key="3">
    <source>
        <dbReference type="ARBA" id="ARBA00022514"/>
    </source>
</evidence>
<protein>
    <submittedName>
        <fullName evidence="7">CCL3 protein</fullName>
    </submittedName>
</protein>
<keyword evidence="4" id="KW-0964">Secreted</keyword>
<sequence>IFCCFRYISRRVPLSLIHSAYRTSNSCSKPAVVLVTRKGMNVCTDPKAPWVQKYLKHFELPEH</sequence>
<dbReference type="InterPro" id="IPR039809">
    <property type="entry name" value="Chemokine_b/g/d"/>
</dbReference>
<keyword evidence="5" id="KW-0732">Signal</keyword>
<evidence type="ECO:0000256" key="1">
    <source>
        <dbReference type="ARBA" id="ARBA00004613"/>
    </source>
</evidence>
<dbReference type="OrthoDB" id="8934837at2759"/>
<dbReference type="SMART" id="SM00199">
    <property type="entry name" value="SCY"/>
    <property type="match status" value="1"/>
</dbReference>
<dbReference type="PANTHER" id="PTHR12015">
    <property type="entry name" value="SMALL INDUCIBLE CYTOKINE A"/>
    <property type="match status" value="1"/>
</dbReference>
<comment type="subcellular location">
    <subcellularLocation>
        <location evidence="1">Secreted</location>
    </subcellularLocation>
</comment>
<dbReference type="PANTHER" id="PTHR12015:SF183">
    <property type="entry name" value="C-C MOTIF CHEMOKINE 3"/>
    <property type="match status" value="1"/>
</dbReference>
<evidence type="ECO:0000256" key="4">
    <source>
        <dbReference type="ARBA" id="ARBA00022525"/>
    </source>
</evidence>
<dbReference type="Gene3D" id="2.40.50.40">
    <property type="match status" value="1"/>
</dbReference>
<dbReference type="SUPFAM" id="SSF54117">
    <property type="entry name" value="Interleukin 8-like chemokines"/>
    <property type="match status" value="1"/>
</dbReference>
<gene>
    <name evidence="7" type="primary">Ccl3_2</name>
    <name evidence="7" type="ORF">ORISOL_R01889</name>
</gene>
<dbReference type="FunFam" id="2.40.50.40:FF:000002">
    <property type="entry name" value="C-C motif chemokine"/>
    <property type="match status" value="1"/>
</dbReference>
<accession>A0A7K6DH72</accession>
<dbReference type="CDD" id="cd00272">
    <property type="entry name" value="Chemokine_CC"/>
    <property type="match status" value="1"/>
</dbReference>
<keyword evidence="8" id="KW-1185">Reference proteome</keyword>
<evidence type="ECO:0000256" key="2">
    <source>
        <dbReference type="ARBA" id="ARBA00010868"/>
    </source>
</evidence>
<feature type="non-terminal residue" evidence="7">
    <location>
        <position position="1"/>
    </location>
</feature>
<feature type="non-terminal residue" evidence="7">
    <location>
        <position position="63"/>
    </location>
</feature>
<evidence type="ECO:0000313" key="7">
    <source>
        <dbReference type="EMBL" id="NWV25587.1"/>
    </source>
</evidence>
<organism evidence="7 8">
    <name type="scientific">Origma solitaria</name>
    <dbReference type="NCBI Taxonomy" id="720586"/>
    <lineage>
        <taxon>Eukaryota</taxon>
        <taxon>Metazoa</taxon>
        <taxon>Chordata</taxon>
        <taxon>Craniata</taxon>
        <taxon>Vertebrata</taxon>
        <taxon>Euteleostomi</taxon>
        <taxon>Archelosauria</taxon>
        <taxon>Archosauria</taxon>
        <taxon>Dinosauria</taxon>
        <taxon>Saurischia</taxon>
        <taxon>Theropoda</taxon>
        <taxon>Coelurosauria</taxon>
        <taxon>Aves</taxon>
        <taxon>Neognathae</taxon>
        <taxon>Neoaves</taxon>
        <taxon>Telluraves</taxon>
        <taxon>Australaves</taxon>
        <taxon>Passeriformes</taxon>
        <taxon>Meliphagoidea</taxon>
        <taxon>Acanthizidae</taxon>
        <taxon>Origma</taxon>
    </lineage>
</organism>
<keyword evidence="3" id="KW-0202">Cytokine</keyword>
<dbReference type="InterPro" id="IPR001811">
    <property type="entry name" value="Chemokine_IL8-like_dom"/>
</dbReference>
<dbReference type="AlphaFoldDB" id="A0A7K6DH72"/>
<dbReference type="GO" id="GO:0006955">
    <property type="term" value="P:immune response"/>
    <property type="evidence" value="ECO:0007669"/>
    <property type="project" value="InterPro"/>
</dbReference>
<dbReference type="GO" id="GO:0008009">
    <property type="term" value="F:chemokine activity"/>
    <property type="evidence" value="ECO:0007669"/>
    <property type="project" value="InterPro"/>
</dbReference>
<comment type="similarity">
    <text evidence="2">Belongs to the intercrine beta (chemokine CC) family.</text>
</comment>
<proteinExistence type="inferred from homology"/>
<evidence type="ECO:0000259" key="6">
    <source>
        <dbReference type="SMART" id="SM00199"/>
    </source>
</evidence>
<evidence type="ECO:0000256" key="5">
    <source>
        <dbReference type="ARBA" id="ARBA00022729"/>
    </source>
</evidence>
<dbReference type="Proteomes" id="UP000571324">
    <property type="component" value="Unassembled WGS sequence"/>
</dbReference>
<dbReference type="InterPro" id="IPR036048">
    <property type="entry name" value="Interleukin_8-like_sf"/>
</dbReference>
<evidence type="ECO:0000313" key="8">
    <source>
        <dbReference type="Proteomes" id="UP000571324"/>
    </source>
</evidence>
<name>A0A7K6DH72_9PASS</name>
<feature type="domain" description="Chemokine interleukin-8-like" evidence="6">
    <location>
        <begin position="3"/>
        <end position="58"/>
    </location>
</feature>